<evidence type="ECO:0000259" key="11">
    <source>
        <dbReference type="Pfam" id="PF06536"/>
    </source>
</evidence>
<protein>
    <submittedName>
        <fullName evidence="12">Fiber</fullName>
    </submittedName>
</protein>
<name>A0A075FA63_9ADEN</name>
<dbReference type="GO" id="GO:0042025">
    <property type="term" value="C:host cell nucleus"/>
    <property type="evidence" value="ECO:0007669"/>
    <property type="project" value="UniProtKB-SubCell"/>
</dbReference>
<evidence type="ECO:0000256" key="7">
    <source>
        <dbReference type="ARBA" id="ARBA00022804"/>
    </source>
</evidence>
<keyword evidence="13" id="KW-1185">Reference proteome</keyword>
<keyword evidence="7" id="KW-1161">Viral attachment to host cell</keyword>
<keyword evidence="4" id="KW-0167">Capsid protein</keyword>
<reference evidence="12 13" key="1">
    <citation type="journal article" date="2014" name="Virology">
        <title>Complete genome sequences of pigeon adenovirus 1 and duck adenovirus 2 extend the number of species within the genus Aviadenovirus.</title>
        <authorList>
            <person name="Marek A."/>
            <person name="Kajan G.L."/>
            <person name="Kosiol C."/>
            <person name="Harrach B."/>
            <person name="Schlotterer C."/>
            <person name="Hess M."/>
        </authorList>
    </citation>
    <scope>NUCLEOTIDE SEQUENCE [LARGE SCALE GENOMIC DNA]</scope>
    <source>
        <strain evidence="12 13">GR</strain>
    </source>
</reference>
<dbReference type="GeneID" id="19893455"/>
<dbReference type="EMBL" id="KJ469653">
    <property type="protein sequence ID" value="AIE77229.1"/>
    <property type="molecule type" value="Genomic_DNA"/>
</dbReference>
<evidence type="ECO:0000256" key="4">
    <source>
        <dbReference type="ARBA" id="ARBA00022561"/>
    </source>
</evidence>
<keyword evidence="8" id="KW-0946">Virion</keyword>
<dbReference type="RefSeq" id="YP_009047170.1">
    <property type="nucleotide sequence ID" value="NC_024486.1"/>
</dbReference>
<proteinExistence type="inferred from homology"/>
<dbReference type="Proteomes" id="UP000113541">
    <property type="component" value="Segment"/>
</dbReference>
<dbReference type="SUPFAM" id="SSF51225">
    <property type="entry name" value="Fibre shaft of virus attachment proteins"/>
    <property type="match status" value="1"/>
</dbReference>
<evidence type="ECO:0000256" key="5">
    <source>
        <dbReference type="ARBA" id="ARBA00022562"/>
    </source>
</evidence>
<evidence type="ECO:0000256" key="10">
    <source>
        <dbReference type="ARBA" id="ARBA00023296"/>
    </source>
</evidence>
<dbReference type="KEGG" id="vg:19893455"/>
<accession>A0A075FA63</accession>
<dbReference type="Pfam" id="PF06536">
    <property type="entry name" value="Av_adeno_fibre"/>
    <property type="match status" value="3"/>
</dbReference>
<dbReference type="OrthoDB" id="6398at10239"/>
<dbReference type="InterPro" id="IPR010537">
    <property type="entry name" value="Avian_adenovirus_fibre_N"/>
</dbReference>
<keyword evidence="10" id="KW-1160">Virus entry into host cell</keyword>
<sequence>MKRRSTDDGVKAKKTRSTPSKEIDLTYPFWSDNNNTPPVINPPLVKPPLFDDNGFLNIKTSDPVRVVNGAVSVVYDDTLTLDRGNLSVKIDPNGPIQDTPNGITLNLGNGLEEDQFGYVTLKVQHDQPIDVSSGGIGINYDDESISTTEGLNGEKQLSVKLANGPVIIDKASGGLTLDLDDSLLFDQDGLGVVVNPNGPLNVDGDGVDIDFDTNTLTLVSNSVSQNSIAVKLDSSSCLAKGPDGLKLAVDTPLTVSSSTLGLNLSDSFENTTGTLDIKTQSPLYKNSNGVGILYDEDSLVLMQSSNSQAISVKLDPASCLIRNNDGLGVKLSSPLQIDSTTQNLKLLVSDTFNTTNNNLELKVQSPISQNSNGLQLAFNNTMTLSNGSLGLKINPAGGLIARNEGLSIQVPTACGLVVNNNGIAVNPGKGLELNGSYLRCKLGNAILFDTNERIALNYSAPFGITSDNKLKLNYNTSQFNIVSGSLSIIQNPLSNLAYAEYGTESFTDGITIYVPGKTWNSCIARPFVTLSWLGSTVSGVLRMKIRSSEWQNTNPNDPIKFAFVLDTTNGNLFINQSPNLRRKYPNDVSTLNKVRPSNAYVTYSSPFSSLFNTFLEKSQMNWYSESSFKPYKSGNMQGTNFTESKLYWTTLTDSGDCILYFLIDIGTSSNDFFSNPKDGKEITLVDVPFFYSGLKINF</sequence>
<keyword evidence="9" id="KW-0426">Late protein</keyword>
<comment type="similarity">
    <text evidence="3">Belongs to the adenoviridae fiber family.</text>
</comment>
<feature type="domain" description="Avian adenovirus fibre N-terminal" evidence="11">
    <location>
        <begin position="362"/>
        <end position="410"/>
    </location>
</feature>
<organism evidence="12 13">
    <name type="scientific">Duck adenovirus 2</name>
    <dbReference type="NCBI Taxonomy" id="1520006"/>
    <lineage>
        <taxon>Viruses</taxon>
        <taxon>Varidnaviria</taxon>
        <taxon>Bamfordvirae</taxon>
        <taxon>Preplasmiviricota</taxon>
        <taxon>Polisuviricotina</taxon>
        <taxon>Pharingeaviricetes</taxon>
        <taxon>Rowavirales</taxon>
        <taxon>Adenoviridae</taxon>
        <taxon>Aviadenovirus</taxon>
        <taxon>Aviadenovirus anatis</taxon>
        <taxon>Duck aviadenovirus B</taxon>
    </lineage>
</organism>
<feature type="domain" description="Avian adenovirus fibre N-terminal" evidence="11">
    <location>
        <begin position="56"/>
        <end position="107"/>
    </location>
</feature>
<evidence type="ECO:0000256" key="3">
    <source>
        <dbReference type="ARBA" id="ARBA00006685"/>
    </source>
</evidence>
<dbReference type="GO" id="GO:0019062">
    <property type="term" value="P:virion attachment to host cell"/>
    <property type="evidence" value="ECO:0007669"/>
    <property type="project" value="UniProtKB-KW"/>
</dbReference>
<keyword evidence="6" id="KW-0945">Host-virus interaction</keyword>
<dbReference type="GO" id="GO:0019028">
    <property type="term" value="C:viral capsid"/>
    <property type="evidence" value="ECO:0007669"/>
    <property type="project" value="UniProtKB-KW"/>
</dbReference>
<evidence type="ECO:0000313" key="13">
    <source>
        <dbReference type="Proteomes" id="UP000113541"/>
    </source>
</evidence>
<evidence type="ECO:0000256" key="2">
    <source>
        <dbReference type="ARBA" id="ARBA00004328"/>
    </source>
</evidence>
<dbReference type="InterPro" id="IPR009013">
    <property type="entry name" value="Attachment_protein_shaft_sf"/>
</dbReference>
<evidence type="ECO:0000256" key="1">
    <source>
        <dbReference type="ARBA" id="ARBA00004147"/>
    </source>
</evidence>
<comment type="subcellular location">
    <subcellularLocation>
        <location evidence="1">Host nucleus</location>
    </subcellularLocation>
    <subcellularLocation>
        <location evidence="2">Virion</location>
    </subcellularLocation>
</comment>
<dbReference type="Gene3D" id="2.10.25.20">
    <property type="entry name" value="reovirus attachment protein sigma1, domain 1"/>
    <property type="match status" value="1"/>
</dbReference>
<evidence type="ECO:0000256" key="8">
    <source>
        <dbReference type="ARBA" id="ARBA00022844"/>
    </source>
</evidence>
<evidence type="ECO:0000256" key="9">
    <source>
        <dbReference type="ARBA" id="ARBA00022921"/>
    </source>
</evidence>
<evidence type="ECO:0000313" key="12">
    <source>
        <dbReference type="EMBL" id="AIE77229.1"/>
    </source>
</evidence>
<dbReference type="GO" id="GO:0046718">
    <property type="term" value="P:symbiont entry into host cell"/>
    <property type="evidence" value="ECO:0007669"/>
    <property type="project" value="UniProtKB-KW"/>
</dbReference>
<evidence type="ECO:0000256" key="6">
    <source>
        <dbReference type="ARBA" id="ARBA00022581"/>
    </source>
</evidence>
<feature type="domain" description="Avian adenovirus fibre N-terminal" evidence="11">
    <location>
        <begin position="193"/>
        <end position="250"/>
    </location>
</feature>
<keyword evidence="5" id="KW-1048">Host nucleus</keyword>